<organism evidence="1 2">
    <name type="scientific">Vibrio owensii CAIM 1854 = LMG 25443</name>
    <dbReference type="NCBI Taxonomy" id="1229493"/>
    <lineage>
        <taxon>Bacteria</taxon>
        <taxon>Pseudomonadati</taxon>
        <taxon>Pseudomonadota</taxon>
        <taxon>Gammaproteobacteria</taxon>
        <taxon>Vibrionales</taxon>
        <taxon>Vibrionaceae</taxon>
        <taxon>Vibrio</taxon>
    </lineage>
</organism>
<dbReference type="AlphaFoldDB" id="A0A0C1Z6F2"/>
<evidence type="ECO:0000313" key="2">
    <source>
        <dbReference type="Proteomes" id="UP000031586"/>
    </source>
</evidence>
<evidence type="ECO:0000313" key="1">
    <source>
        <dbReference type="EMBL" id="KIF51754.1"/>
    </source>
</evidence>
<gene>
    <name evidence="1" type="ORF">H735_17925</name>
</gene>
<dbReference type="PATRIC" id="fig|1229493.5.peg.2743"/>
<sequence length="302" mass="34141">MKVLKGTTVNYYDLAIVGLGYESRAITTCNSVKDNLNSIIAVGYREHTSAYSYKSNYSFYQEVNANIIEENDQELFKKLHSIINTDWANRQINCLLDITVMSRTRLATILMLLMENLKKGSTIRICYELAEYSSPSKEISPIRKIGPIIESLSGSMGDIELPSSIVLGLGYELGKAIGISNYLDTEQQYLLIPKSIDSRFEDDIYSNNKSLIESTSKNCIFEYDVCNPYVSYLNLRELLIAISEVSRPIVVPLGPKILSALCVILSKEMDYSLPIWRVSSEHNEVPVDRRSSGHMYELSLRI</sequence>
<name>A0A0C1Z6F2_9VIBR</name>
<dbReference type="RefSeq" id="WP_020196701.1">
    <property type="nucleotide sequence ID" value="NZ_BAOH01000068.1"/>
</dbReference>
<dbReference type="Proteomes" id="UP000031586">
    <property type="component" value="Unassembled WGS sequence"/>
</dbReference>
<reference evidence="1 2" key="1">
    <citation type="submission" date="2014-07" db="EMBL/GenBank/DDBJ databases">
        <title>Unique and conserved regions in Vibrio harveyi and related species in comparison with the shrimp pathogen Vibrio harveyi CAIM 1792.</title>
        <authorList>
            <person name="Espinoza-Valles I."/>
            <person name="Vora G."/>
            <person name="Leekitcharoenphon P."/>
            <person name="Ussery D."/>
            <person name="Hoj L."/>
            <person name="Gomez-Gil B."/>
        </authorList>
    </citation>
    <scope>NUCLEOTIDE SEQUENCE [LARGE SCALE GENOMIC DNA]</scope>
    <source>
        <strain evidence="2">CAIM 1854 / LMG 25443</strain>
    </source>
</reference>
<protein>
    <submittedName>
        <fullName evidence="1">Uncharacterized protein</fullName>
    </submittedName>
</protein>
<proteinExistence type="predicted"/>
<dbReference type="EMBL" id="JPRD01000029">
    <property type="protein sequence ID" value="KIF51754.1"/>
    <property type="molecule type" value="Genomic_DNA"/>
</dbReference>
<comment type="caution">
    <text evidence="1">The sequence shown here is derived from an EMBL/GenBank/DDBJ whole genome shotgun (WGS) entry which is preliminary data.</text>
</comment>
<accession>A0A0C1Z6F2</accession>